<dbReference type="EMBL" id="BLPF01000001">
    <property type="protein sequence ID" value="GFJ76629.1"/>
    <property type="molecule type" value="Genomic_DNA"/>
</dbReference>
<dbReference type="Proteomes" id="UP000482800">
    <property type="component" value="Unassembled WGS sequence"/>
</dbReference>
<gene>
    <name evidence="3" type="ORF">Phou_008090</name>
</gene>
<keyword evidence="4" id="KW-1185">Reference proteome</keyword>
<keyword evidence="2" id="KW-0812">Transmembrane</keyword>
<dbReference type="RefSeq" id="WP_173053607.1">
    <property type="nucleotide sequence ID" value="NZ_BLPF01000001.1"/>
</dbReference>
<protein>
    <submittedName>
        <fullName evidence="3">Uncharacterized protein</fullName>
    </submittedName>
</protein>
<keyword evidence="2" id="KW-1133">Transmembrane helix</keyword>
<proteinExistence type="predicted"/>
<sequence>MPPRATPGGGGGGWKGLLPIVISAVAVFIALVSLGVAVSAVGRANDAKNAAATGAGGVEPAPDTRTSTRAAGDAPPPTTEAPPIVDPTSSEPPELNERTDYDVKYEKENLILLATTDSAMSLDVDEPRAQAPSQDADLSLHADYNAQRYFTMGDGVQASADGVEGMSPIDCHEKIRTAPLPQEARVPPRQGVVLCVLTSFTAAQSSGAPWRLARIEITGVRSDNAVVVELTAWNIPR</sequence>
<keyword evidence="2" id="KW-0472">Membrane</keyword>
<name>A0A6V8K381_9ACTN</name>
<evidence type="ECO:0000256" key="2">
    <source>
        <dbReference type="SAM" id="Phobius"/>
    </source>
</evidence>
<evidence type="ECO:0000313" key="3">
    <source>
        <dbReference type="EMBL" id="GFJ76629.1"/>
    </source>
</evidence>
<evidence type="ECO:0000256" key="1">
    <source>
        <dbReference type="SAM" id="MobiDB-lite"/>
    </source>
</evidence>
<accession>A0A6V8K381</accession>
<organism evidence="3 4">
    <name type="scientific">Phytohabitans houttuyneae</name>
    <dbReference type="NCBI Taxonomy" id="1076126"/>
    <lineage>
        <taxon>Bacteria</taxon>
        <taxon>Bacillati</taxon>
        <taxon>Actinomycetota</taxon>
        <taxon>Actinomycetes</taxon>
        <taxon>Micromonosporales</taxon>
        <taxon>Micromonosporaceae</taxon>
    </lineage>
</organism>
<evidence type="ECO:0000313" key="4">
    <source>
        <dbReference type="Proteomes" id="UP000482800"/>
    </source>
</evidence>
<feature type="transmembrane region" description="Helical" evidence="2">
    <location>
        <begin position="20"/>
        <end position="41"/>
    </location>
</feature>
<reference evidence="3 4" key="2">
    <citation type="submission" date="2020-03" db="EMBL/GenBank/DDBJ databases">
        <authorList>
            <person name="Ichikawa N."/>
            <person name="Kimura A."/>
            <person name="Kitahashi Y."/>
            <person name="Uohara A."/>
        </authorList>
    </citation>
    <scope>NUCLEOTIDE SEQUENCE [LARGE SCALE GENOMIC DNA]</scope>
    <source>
        <strain evidence="3 4">NBRC 108639</strain>
    </source>
</reference>
<feature type="region of interest" description="Disordered" evidence="1">
    <location>
        <begin position="49"/>
        <end position="101"/>
    </location>
</feature>
<reference evidence="3 4" key="1">
    <citation type="submission" date="2020-03" db="EMBL/GenBank/DDBJ databases">
        <title>Whole genome shotgun sequence of Phytohabitans houttuyneae NBRC 108639.</title>
        <authorList>
            <person name="Komaki H."/>
            <person name="Tamura T."/>
        </authorList>
    </citation>
    <scope>NUCLEOTIDE SEQUENCE [LARGE SCALE GENOMIC DNA]</scope>
    <source>
        <strain evidence="3 4">NBRC 108639</strain>
    </source>
</reference>
<comment type="caution">
    <text evidence="3">The sequence shown here is derived from an EMBL/GenBank/DDBJ whole genome shotgun (WGS) entry which is preliminary data.</text>
</comment>
<dbReference type="AlphaFoldDB" id="A0A6V8K381"/>